<dbReference type="OrthoDB" id="461984at2"/>
<evidence type="ECO:0000313" key="2">
    <source>
        <dbReference type="EMBL" id="SCB38967.1"/>
    </source>
</evidence>
<evidence type="ECO:0000313" key="3">
    <source>
        <dbReference type="Proteomes" id="UP000186228"/>
    </source>
</evidence>
<sequence>MSKAGSRILQGAREALALAHGEVGTADFAVHIPAEVDVKAIRRKLGLSQQGFAARYGFSIGRVRDWEQRRSSIDAPSRILLTVIDKEPEAVDRALAAG</sequence>
<dbReference type="AlphaFoldDB" id="A0A1C3WFY5"/>
<dbReference type="CDD" id="cd00093">
    <property type="entry name" value="HTH_XRE"/>
    <property type="match status" value="1"/>
</dbReference>
<dbReference type="GO" id="GO:0003677">
    <property type="term" value="F:DNA binding"/>
    <property type="evidence" value="ECO:0007669"/>
    <property type="project" value="InterPro"/>
</dbReference>
<feature type="domain" description="HTH cro/C1-type" evidence="1">
    <location>
        <begin position="38"/>
        <end position="91"/>
    </location>
</feature>
<dbReference type="RefSeq" id="WP_075856843.1">
    <property type="nucleotide sequence ID" value="NZ_FMAC01000018.1"/>
</dbReference>
<dbReference type="Gene3D" id="1.10.260.40">
    <property type="entry name" value="lambda repressor-like DNA-binding domains"/>
    <property type="match status" value="1"/>
</dbReference>
<dbReference type="PROSITE" id="PS50943">
    <property type="entry name" value="HTH_CROC1"/>
    <property type="match status" value="1"/>
</dbReference>
<dbReference type="InterPro" id="IPR001387">
    <property type="entry name" value="Cro/C1-type_HTH"/>
</dbReference>
<proteinExistence type="predicted"/>
<reference evidence="3" key="1">
    <citation type="submission" date="2016-08" db="EMBL/GenBank/DDBJ databases">
        <authorList>
            <person name="Varghese N."/>
            <person name="Submissions Spin"/>
        </authorList>
    </citation>
    <scope>NUCLEOTIDE SEQUENCE [LARGE SCALE GENOMIC DNA]</scope>
    <source>
        <strain evidence="3">CCBAU 57015</strain>
    </source>
</reference>
<dbReference type="EMBL" id="FMAC01000018">
    <property type="protein sequence ID" value="SCB38967.1"/>
    <property type="molecule type" value="Genomic_DNA"/>
</dbReference>
<dbReference type="STRING" id="52131.GA0061100_11832"/>
<dbReference type="InterPro" id="IPR010982">
    <property type="entry name" value="Lambda_DNA-bd_dom_sf"/>
</dbReference>
<dbReference type="Proteomes" id="UP000186228">
    <property type="component" value="Unassembled WGS sequence"/>
</dbReference>
<protein>
    <submittedName>
        <fullName evidence="2">Putative transcriptional regulator</fullName>
    </submittedName>
</protein>
<keyword evidence="3" id="KW-1185">Reference proteome</keyword>
<dbReference type="SUPFAM" id="SSF47413">
    <property type="entry name" value="lambda repressor-like DNA-binding domains"/>
    <property type="match status" value="1"/>
</dbReference>
<name>A0A1C3WFY5_9HYPH</name>
<gene>
    <name evidence="2" type="ORF">GA0061100_11832</name>
</gene>
<evidence type="ECO:0000259" key="1">
    <source>
        <dbReference type="PROSITE" id="PS50943"/>
    </source>
</evidence>
<organism evidence="2 3">
    <name type="scientific">Rhizobium hainanense</name>
    <dbReference type="NCBI Taxonomy" id="52131"/>
    <lineage>
        <taxon>Bacteria</taxon>
        <taxon>Pseudomonadati</taxon>
        <taxon>Pseudomonadota</taxon>
        <taxon>Alphaproteobacteria</taxon>
        <taxon>Hyphomicrobiales</taxon>
        <taxon>Rhizobiaceae</taxon>
        <taxon>Rhizobium/Agrobacterium group</taxon>
        <taxon>Rhizobium</taxon>
    </lineage>
</organism>
<accession>A0A1C3WFY5</accession>